<dbReference type="EMBL" id="BKCP01009715">
    <property type="protein sequence ID" value="GER51459.1"/>
    <property type="molecule type" value="Genomic_DNA"/>
</dbReference>
<dbReference type="OrthoDB" id="1050897at2759"/>
<organism evidence="1 2">
    <name type="scientific">Striga asiatica</name>
    <name type="common">Asiatic witchweed</name>
    <name type="synonym">Buchnera asiatica</name>
    <dbReference type="NCBI Taxonomy" id="4170"/>
    <lineage>
        <taxon>Eukaryota</taxon>
        <taxon>Viridiplantae</taxon>
        <taxon>Streptophyta</taxon>
        <taxon>Embryophyta</taxon>
        <taxon>Tracheophyta</taxon>
        <taxon>Spermatophyta</taxon>
        <taxon>Magnoliopsida</taxon>
        <taxon>eudicotyledons</taxon>
        <taxon>Gunneridae</taxon>
        <taxon>Pentapetalae</taxon>
        <taxon>asterids</taxon>
        <taxon>lamiids</taxon>
        <taxon>Lamiales</taxon>
        <taxon>Orobanchaceae</taxon>
        <taxon>Buchnereae</taxon>
        <taxon>Striga</taxon>
    </lineage>
</organism>
<sequence>MNAPGHSTYPYSSKELQRVSLCCLRGGISESSKQGKRRKEAIEFLAEGLNEGVDLSSVPLPYRSFPVYFDKIPYHGQCSALPRSNIPRDNVSKLTRWSLRGLLSVYQILTLESLLASSSIGFLVDRPLGGDRLLSVLLPIQPLNSLRIQVDGYARLLVRGPIFQDSDHHLLSVKFDTLMPDYVEKAFRFEHAWLAHDEFLEFVKQSWGSQNMMGNLTNIAADMRQWSRICFGNIYKRKRTQSSCQTEWGTKAAG</sequence>
<keyword evidence="2" id="KW-1185">Reference proteome</keyword>
<evidence type="ECO:0000313" key="2">
    <source>
        <dbReference type="Proteomes" id="UP000325081"/>
    </source>
</evidence>
<gene>
    <name evidence="1" type="ORF">STAS_28848</name>
</gene>
<evidence type="ECO:0000313" key="1">
    <source>
        <dbReference type="EMBL" id="GER51459.1"/>
    </source>
</evidence>
<dbReference type="AlphaFoldDB" id="A0A5A7R228"/>
<dbReference type="Proteomes" id="UP000325081">
    <property type="component" value="Unassembled WGS sequence"/>
</dbReference>
<comment type="caution">
    <text evidence="1">The sequence shown here is derived from an EMBL/GenBank/DDBJ whole genome shotgun (WGS) entry which is preliminary data.</text>
</comment>
<name>A0A5A7R228_STRAF</name>
<keyword evidence="1" id="KW-0695">RNA-directed DNA polymerase</keyword>
<dbReference type="GO" id="GO:0003964">
    <property type="term" value="F:RNA-directed DNA polymerase activity"/>
    <property type="evidence" value="ECO:0007669"/>
    <property type="project" value="UniProtKB-KW"/>
</dbReference>
<proteinExistence type="predicted"/>
<keyword evidence="1" id="KW-0808">Transferase</keyword>
<protein>
    <submittedName>
        <fullName evidence="1">RNA-directed DNA polymerase</fullName>
    </submittedName>
</protein>
<keyword evidence="1" id="KW-0548">Nucleotidyltransferase</keyword>
<accession>A0A5A7R228</accession>
<reference evidence="2" key="1">
    <citation type="journal article" date="2019" name="Curr. Biol.">
        <title>Genome Sequence of Striga asiatica Provides Insight into the Evolution of Plant Parasitism.</title>
        <authorList>
            <person name="Yoshida S."/>
            <person name="Kim S."/>
            <person name="Wafula E.K."/>
            <person name="Tanskanen J."/>
            <person name="Kim Y.M."/>
            <person name="Honaas L."/>
            <person name="Yang Z."/>
            <person name="Spallek T."/>
            <person name="Conn C.E."/>
            <person name="Ichihashi Y."/>
            <person name="Cheong K."/>
            <person name="Cui S."/>
            <person name="Der J.P."/>
            <person name="Gundlach H."/>
            <person name="Jiao Y."/>
            <person name="Hori C."/>
            <person name="Ishida J.K."/>
            <person name="Kasahara H."/>
            <person name="Kiba T."/>
            <person name="Kim M.S."/>
            <person name="Koo N."/>
            <person name="Laohavisit A."/>
            <person name="Lee Y.H."/>
            <person name="Lumba S."/>
            <person name="McCourt P."/>
            <person name="Mortimer J.C."/>
            <person name="Mutuku J.M."/>
            <person name="Nomura T."/>
            <person name="Sasaki-Sekimoto Y."/>
            <person name="Seto Y."/>
            <person name="Wang Y."/>
            <person name="Wakatake T."/>
            <person name="Sakakibara H."/>
            <person name="Demura T."/>
            <person name="Yamaguchi S."/>
            <person name="Yoneyama K."/>
            <person name="Manabe R.I."/>
            <person name="Nelson D.C."/>
            <person name="Schulman A.H."/>
            <person name="Timko M.P."/>
            <person name="dePamphilis C.W."/>
            <person name="Choi D."/>
            <person name="Shirasu K."/>
        </authorList>
    </citation>
    <scope>NUCLEOTIDE SEQUENCE [LARGE SCALE GENOMIC DNA]</scope>
    <source>
        <strain evidence="2">cv. UVA1</strain>
    </source>
</reference>